<feature type="domain" description="Ribosome recycling factor" evidence="5">
    <location>
        <begin position="134"/>
        <end position="325"/>
    </location>
</feature>
<dbReference type="InParanoid" id="A0A507BKI5"/>
<dbReference type="GeneID" id="41979417"/>
<dbReference type="OrthoDB" id="407355at2759"/>
<dbReference type="InterPro" id="IPR036191">
    <property type="entry name" value="RRF_sf"/>
</dbReference>
<dbReference type="Gene3D" id="3.30.1360.40">
    <property type="match status" value="1"/>
</dbReference>
<evidence type="ECO:0000256" key="2">
    <source>
        <dbReference type="ARBA" id="ARBA00022917"/>
    </source>
</evidence>
<gene>
    <name evidence="6" type="ORF">E0L32_011970</name>
</gene>
<proteinExistence type="inferred from homology"/>
<evidence type="ECO:0000313" key="7">
    <source>
        <dbReference type="Proteomes" id="UP000319257"/>
    </source>
</evidence>
<feature type="region of interest" description="Disordered" evidence="4">
    <location>
        <begin position="159"/>
        <end position="188"/>
    </location>
</feature>
<feature type="region of interest" description="Disordered" evidence="4">
    <location>
        <begin position="279"/>
        <end position="298"/>
    </location>
</feature>
<dbReference type="AlphaFoldDB" id="A0A507BKI5"/>
<dbReference type="STRING" id="1093900.A0A507BKI5"/>
<evidence type="ECO:0000313" key="6">
    <source>
        <dbReference type="EMBL" id="TPX17969.1"/>
    </source>
</evidence>
<feature type="compositionally biased region" description="Basic and acidic residues" evidence="4">
    <location>
        <begin position="84"/>
        <end position="100"/>
    </location>
</feature>
<dbReference type="PANTHER" id="PTHR20982">
    <property type="entry name" value="RIBOSOME RECYCLING FACTOR"/>
    <property type="match status" value="1"/>
</dbReference>
<reference evidence="6 7" key="1">
    <citation type="submission" date="2019-06" db="EMBL/GenBank/DDBJ databases">
        <title>Draft genome sequence of the filamentous fungus Phialemoniopsis curvata isolated from diesel fuel.</title>
        <authorList>
            <person name="Varaljay V.A."/>
            <person name="Lyon W.J."/>
            <person name="Crouch A.L."/>
            <person name="Drake C.E."/>
            <person name="Hollomon J.M."/>
            <person name="Nadeau L.J."/>
            <person name="Nunn H.S."/>
            <person name="Stevenson B.S."/>
            <person name="Bojanowski C.L."/>
            <person name="Crookes-Goodson W.J."/>
        </authorList>
    </citation>
    <scope>NUCLEOTIDE SEQUENCE [LARGE SCALE GENOMIC DNA]</scope>
    <source>
        <strain evidence="6 7">D216</strain>
    </source>
</reference>
<comment type="caution">
    <text evidence="6">The sequence shown here is derived from an EMBL/GenBank/DDBJ whole genome shotgun (WGS) entry which is preliminary data.</text>
</comment>
<name>A0A507BKI5_9PEZI</name>
<dbReference type="InterPro" id="IPR002661">
    <property type="entry name" value="Ribosome_recyc_fac"/>
</dbReference>
<dbReference type="Gene3D" id="1.10.132.20">
    <property type="entry name" value="Ribosome-recycling factor"/>
    <property type="match status" value="1"/>
</dbReference>
<feature type="region of interest" description="Disordered" evidence="4">
    <location>
        <begin position="308"/>
        <end position="333"/>
    </location>
</feature>
<dbReference type="PANTHER" id="PTHR20982:SF3">
    <property type="entry name" value="MITOCHONDRIAL RIBOSOME RECYCLING FACTOR PSEUDO 1"/>
    <property type="match status" value="1"/>
</dbReference>
<dbReference type="GO" id="GO:0043023">
    <property type="term" value="F:ribosomal large subunit binding"/>
    <property type="evidence" value="ECO:0007669"/>
    <property type="project" value="TreeGrafter"/>
</dbReference>
<evidence type="ECO:0000256" key="1">
    <source>
        <dbReference type="ARBA" id="ARBA00005912"/>
    </source>
</evidence>
<dbReference type="GO" id="GO:0005739">
    <property type="term" value="C:mitochondrion"/>
    <property type="evidence" value="ECO:0007669"/>
    <property type="project" value="TreeGrafter"/>
</dbReference>
<accession>A0A507BKI5</accession>
<evidence type="ECO:0000256" key="4">
    <source>
        <dbReference type="SAM" id="MobiDB-lite"/>
    </source>
</evidence>
<dbReference type="InterPro" id="IPR023584">
    <property type="entry name" value="Ribosome_recyc_fac_dom"/>
</dbReference>
<comment type="function">
    <text evidence="3">Necessary for protein synthesis in mitochondria. Functions as a ribosome recycling factor in mitochondria.</text>
</comment>
<keyword evidence="2" id="KW-0648">Protein biosynthesis</keyword>
<dbReference type="Proteomes" id="UP000319257">
    <property type="component" value="Unassembled WGS sequence"/>
</dbReference>
<protein>
    <recommendedName>
        <fullName evidence="5">Ribosome recycling factor domain-containing protein</fullName>
    </recommendedName>
</protein>
<sequence>MASLRTGQNLLRRANSGVTRITTLQTSTSSPQAALWQAYAQHASSTAAAAPSPSTIHRRPFSGTSLAAAKKNKSKLHSGGTVDPAHRDDAVSAVRSDPKAKAKGGAAAAAAATADYNFDALEEAWGRTDRFHADKLKQLRAGGRFNPDVIGKLPVRMAHHHHDDQPVASPHKGGGGKKDAAAAAPPAGGTVVPLDQLAMVVPQGGRTIEIRLHEASSKKSVMSAVQASPDFNQQPQADPDNELVLLLRIQPEPADAQVKRVKEVCREWREQVRLAGQKRHKMHQAWKKDKSATPDDVHRLDKELQKLQDKKMEAIDRTEKEALKQVSNSQRSF</sequence>
<comment type="similarity">
    <text evidence="1">Belongs to the RRF family.</text>
</comment>
<keyword evidence="7" id="KW-1185">Reference proteome</keyword>
<dbReference type="EMBL" id="SKBQ01000127">
    <property type="protein sequence ID" value="TPX17969.1"/>
    <property type="molecule type" value="Genomic_DNA"/>
</dbReference>
<feature type="region of interest" description="Disordered" evidence="4">
    <location>
        <begin position="68"/>
        <end position="103"/>
    </location>
</feature>
<dbReference type="Pfam" id="PF01765">
    <property type="entry name" value="RRF"/>
    <property type="match status" value="1"/>
</dbReference>
<dbReference type="RefSeq" id="XP_030999680.1">
    <property type="nucleotide sequence ID" value="XM_031134760.1"/>
</dbReference>
<feature type="compositionally biased region" description="Basic and acidic residues" evidence="4">
    <location>
        <begin position="308"/>
        <end position="323"/>
    </location>
</feature>
<organism evidence="6 7">
    <name type="scientific">Thyridium curvatum</name>
    <dbReference type="NCBI Taxonomy" id="1093900"/>
    <lineage>
        <taxon>Eukaryota</taxon>
        <taxon>Fungi</taxon>
        <taxon>Dikarya</taxon>
        <taxon>Ascomycota</taxon>
        <taxon>Pezizomycotina</taxon>
        <taxon>Sordariomycetes</taxon>
        <taxon>Sordariomycetidae</taxon>
        <taxon>Thyridiales</taxon>
        <taxon>Thyridiaceae</taxon>
        <taxon>Thyridium</taxon>
    </lineage>
</organism>
<dbReference type="GO" id="GO:0006412">
    <property type="term" value="P:translation"/>
    <property type="evidence" value="ECO:0007669"/>
    <property type="project" value="UniProtKB-KW"/>
</dbReference>
<evidence type="ECO:0000256" key="3">
    <source>
        <dbReference type="ARBA" id="ARBA00024909"/>
    </source>
</evidence>
<dbReference type="SUPFAM" id="SSF55194">
    <property type="entry name" value="Ribosome recycling factor, RRF"/>
    <property type="match status" value="1"/>
</dbReference>
<evidence type="ECO:0000259" key="5">
    <source>
        <dbReference type="Pfam" id="PF01765"/>
    </source>
</evidence>
<feature type="compositionally biased region" description="Basic and acidic residues" evidence="4">
    <location>
        <begin position="286"/>
        <end position="298"/>
    </location>
</feature>